<feature type="region of interest" description="Disordered" evidence="7">
    <location>
        <begin position="431"/>
        <end position="450"/>
    </location>
</feature>
<sequence length="1304" mass="147295">MANTFADHELCGFLCAVLAVDDPHSSLDPGARCHVFSDGTLVGFRSQSGVVLSAIGPPPSGNRRKLRLTHSGASVVHQLRALVLGKCLRVEATVLGVHRSDCRGQARAVLLVDVYLPHGICSGWQFPATSRFTAAAFFRHLSCDWTKRMSLLHEYGAVEQIISETIWSVPDCHVFDCKQHVDESSRTTLFELHEIFKSLPSVSSSTGWIPILSGVVAEDASQRSAMAELSDDLMLKVLNELGPEDLTSISATCRHLRLLAASIVPHMKLNLYPHQRAAVEWMLQREHNSDILPHPLYMHFRSKDGIGFYVSGVTGEIVTNEAPTIRDFRGGMFCDEPGLGKTITALSLILKTRGTLADPPDGIKVIWSTYNKKQRCGYYELQNDNSSRGEVRAGTTSVGNKCRRGQLSLDELTPTSELECSTKKSKSILARNRVSSGENATPKSSLAGQSARSLVHVKRNLFLKYDDSSGISNEKEPRNNSRRRKRSAKWSSPVRQVLKCKKNKQSDGDNLEQNDTWIQCDSCRKWRKHPSPVSSDANEAWFCSMNTNPQYQSCDDPEESWDRREFITEFPGFHTKGTAGCREENVSFFTSVLKDHHTYMDSQTKKALKWFVKLSDSQLSEMETVGLDHPVDVSSTVAGGYFEIFQTFGFVRRLVKGVIRWFYPQTLRNLVFDLAALRIALCVPLDSRRIYLSRATLIVVPPNLVGHWTFQIKKHVRAHQLNVYIWTDHKKPLAHDLAWKYDVVITTFSRLSAEWGHRNTSALMQVHWLRIMLDEGHTLGSSLNLTNKLQMAISLQASSRWLLTGTPTPNTPCSQVSHLRPLLTFLHEEAFGHCPKSWEAGILRPFEAKMEEGRTLLLQLLQRCMISARKKDLHIIPPCIKNLTFVNFTEEHAKSYNELVGTVRRNILMADWNDPSHVESLLNPKQWKSRISTIRNIRLSCCVAGQIKMSGAGGDIQETMDILVEHGLDSMSEEYAFIKNNLLYGGHCMRCKECCRLPVITPCRHLLCLDCIGMDSEKCVFPGCGKSYEMQTPEELSRPENPNPKWPVPKDLIELQPSYKQDNWDPDWQSTSSSKVRYLITRLETLRDTKKNIHSTDGNHELRYDIQSFRSSQLATSNTTLPLDSSMQSNEYQVPDKVIIFSQFLEHIHIIEQQLSVAGISFVGMYSPMHSCNKIKSLSTFQHDNSCMALLMDGTAALGLDLSFATHVFLMEPIWDRSMEEQVISRAHRMGAIRPINVETLAMKGTIEEQMLHFLQDDDACRRMVKQESGKPSTDGLRPRRTLHDFAENYYLTQLSCVRTVCSS</sequence>
<dbReference type="InterPro" id="IPR017907">
    <property type="entry name" value="Znf_RING_CS"/>
</dbReference>
<evidence type="ECO:0000259" key="8">
    <source>
        <dbReference type="PROSITE" id="PS51050"/>
    </source>
</evidence>
<keyword evidence="4" id="KW-0378">Hydrolase</keyword>
<protein>
    <recommendedName>
        <fullName evidence="13">F-box protein</fullName>
    </recommendedName>
</protein>
<evidence type="ECO:0000256" key="2">
    <source>
        <dbReference type="ARBA" id="ARBA00022741"/>
    </source>
</evidence>
<dbReference type="PROSITE" id="PS00518">
    <property type="entry name" value="ZF_RING_1"/>
    <property type="match status" value="1"/>
</dbReference>
<dbReference type="Pfam" id="PF00271">
    <property type="entry name" value="Helicase_C"/>
    <property type="match status" value="1"/>
</dbReference>
<evidence type="ECO:0000256" key="4">
    <source>
        <dbReference type="ARBA" id="ARBA00022801"/>
    </source>
</evidence>
<dbReference type="GO" id="GO:0005634">
    <property type="term" value="C:nucleus"/>
    <property type="evidence" value="ECO:0007669"/>
    <property type="project" value="TreeGrafter"/>
</dbReference>
<keyword evidence="6" id="KW-0067">ATP-binding</keyword>
<evidence type="ECO:0000256" key="5">
    <source>
        <dbReference type="ARBA" id="ARBA00022833"/>
    </source>
</evidence>
<keyword evidence="12" id="KW-1185">Reference proteome</keyword>
<reference evidence="11" key="1">
    <citation type="submission" date="2021-01" db="UniProtKB">
        <authorList>
            <consortium name="EnsemblPlants"/>
        </authorList>
    </citation>
    <scope>IDENTIFICATION</scope>
</reference>
<dbReference type="Gene3D" id="3.40.50.10810">
    <property type="entry name" value="Tandem AAA-ATPase domain"/>
    <property type="match status" value="1"/>
</dbReference>
<dbReference type="Proteomes" id="UP000594263">
    <property type="component" value="Unplaced"/>
</dbReference>
<dbReference type="PANTHER" id="PTHR45626">
    <property type="entry name" value="TRANSCRIPTION TERMINATION FACTOR 2-RELATED"/>
    <property type="match status" value="1"/>
</dbReference>
<dbReference type="PROSITE" id="PS51192">
    <property type="entry name" value="HELICASE_ATP_BIND_1"/>
    <property type="match status" value="1"/>
</dbReference>
<dbReference type="CDD" id="cd18793">
    <property type="entry name" value="SF2_C_SNF"/>
    <property type="match status" value="1"/>
</dbReference>
<dbReference type="OMA" id="IKYAGMY"/>
<name>A0A7N0TWF3_KALFE</name>
<dbReference type="EnsemblPlants" id="Kaladp0048s0025.1.v1.1">
    <property type="protein sequence ID" value="Kaladp0048s0025.1.v1.1"/>
    <property type="gene ID" value="Kaladp0048s0025.v1.1"/>
</dbReference>
<keyword evidence="2" id="KW-0547">Nucleotide-binding</keyword>
<dbReference type="InterPro" id="IPR001650">
    <property type="entry name" value="Helicase_C-like"/>
</dbReference>
<feature type="domain" description="CW-type" evidence="8">
    <location>
        <begin position="511"/>
        <end position="562"/>
    </location>
</feature>
<accession>A0A7N0TWF3</accession>
<dbReference type="Pfam" id="PF00176">
    <property type="entry name" value="SNF2-rel_dom"/>
    <property type="match status" value="1"/>
</dbReference>
<dbReference type="Pfam" id="PF07496">
    <property type="entry name" value="zf-CW"/>
    <property type="match status" value="1"/>
</dbReference>
<feature type="domain" description="Helicase C-terminal" evidence="10">
    <location>
        <begin position="1126"/>
        <end position="1269"/>
    </location>
</feature>
<dbReference type="SMART" id="SM00490">
    <property type="entry name" value="HELICc"/>
    <property type="match status" value="1"/>
</dbReference>
<dbReference type="PROSITE" id="PS51050">
    <property type="entry name" value="ZF_CW"/>
    <property type="match status" value="1"/>
</dbReference>
<evidence type="ECO:0000259" key="9">
    <source>
        <dbReference type="PROSITE" id="PS51192"/>
    </source>
</evidence>
<evidence type="ECO:0000259" key="10">
    <source>
        <dbReference type="PROSITE" id="PS51194"/>
    </source>
</evidence>
<dbReference type="InterPro" id="IPR049730">
    <property type="entry name" value="SNF2/RAD54-like_C"/>
</dbReference>
<dbReference type="InterPro" id="IPR000330">
    <property type="entry name" value="SNF2_N"/>
</dbReference>
<dbReference type="PROSITE" id="PS51194">
    <property type="entry name" value="HELICASE_CTER"/>
    <property type="match status" value="1"/>
</dbReference>
<keyword evidence="3" id="KW-0863">Zinc-finger</keyword>
<keyword evidence="5" id="KW-0862">Zinc</keyword>
<dbReference type="GO" id="GO:0006281">
    <property type="term" value="P:DNA repair"/>
    <property type="evidence" value="ECO:0007669"/>
    <property type="project" value="TreeGrafter"/>
</dbReference>
<dbReference type="PANTHER" id="PTHR45626:SF14">
    <property type="entry name" value="ATP-DEPENDENT DNA HELICASE (EUROFUNG)"/>
    <property type="match status" value="1"/>
</dbReference>
<evidence type="ECO:0000313" key="11">
    <source>
        <dbReference type="EnsemblPlants" id="Kaladp0048s0025.1.v1.1"/>
    </source>
</evidence>
<evidence type="ECO:0000313" key="12">
    <source>
        <dbReference type="Proteomes" id="UP000594263"/>
    </source>
</evidence>
<dbReference type="SUPFAM" id="SSF52540">
    <property type="entry name" value="P-loop containing nucleoside triphosphate hydrolases"/>
    <property type="match status" value="3"/>
</dbReference>
<proteinExistence type="predicted"/>
<dbReference type="GO" id="GO:0008094">
    <property type="term" value="F:ATP-dependent activity, acting on DNA"/>
    <property type="evidence" value="ECO:0007669"/>
    <property type="project" value="TreeGrafter"/>
</dbReference>
<evidence type="ECO:0000256" key="6">
    <source>
        <dbReference type="ARBA" id="ARBA00022840"/>
    </source>
</evidence>
<dbReference type="InterPro" id="IPR014001">
    <property type="entry name" value="Helicase_ATP-bd"/>
</dbReference>
<dbReference type="InterPro" id="IPR038718">
    <property type="entry name" value="SNF2-like_sf"/>
</dbReference>
<dbReference type="SMART" id="SM00487">
    <property type="entry name" value="DEXDc"/>
    <property type="match status" value="1"/>
</dbReference>
<feature type="compositionally biased region" description="Polar residues" evidence="7">
    <location>
        <begin position="433"/>
        <end position="450"/>
    </location>
</feature>
<evidence type="ECO:0000256" key="1">
    <source>
        <dbReference type="ARBA" id="ARBA00022723"/>
    </source>
</evidence>
<keyword evidence="1" id="KW-0479">Metal-binding</keyword>
<feature type="domain" description="Helicase ATP-binding" evidence="9">
    <location>
        <begin position="696"/>
        <end position="825"/>
    </location>
</feature>
<dbReference type="Gene3D" id="3.40.50.300">
    <property type="entry name" value="P-loop containing nucleotide triphosphate hydrolases"/>
    <property type="match status" value="1"/>
</dbReference>
<dbReference type="InterPro" id="IPR050628">
    <property type="entry name" value="SNF2_RAD54_helicase_TF"/>
</dbReference>
<feature type="region of interest" description="Disordered" evidence="7">
    <location>
        <begin position="467"/>
        <end position="495"/>
    </location>
</feature>
<dbReference type="SUPFAM" id="SSF81383">
    <property type="entry name" value="F-box domain"/>
    <property type="match status" value="1"/>
</dbReference>
<evidence type="ECO:0000256" key="3">
    <source>
        <dbReference type="ARBA" id="ARBA00022771"/>
    </source>
</evidence>
<dbReference type="InterPro" id="IPR027417">
    <property type="entry name" value="P-loop_NTPase"/>
</dbReference>
<dbReference type="CDD" id="cd18008">
    <property type="entry name" value="DEXDc_SHPRH-like"/>
    <property type="match status" value="1"/>
</dbReference>
<dbReference type="GO" id="GO:0005524">
    <property type="term" value="F:ATP binding"/>
    <property type="evidence" value="ECO:0007669"/>
    <property type="project" value="UniProtKB-KW"/>
</dbReference>
<dbReference type="Gramene" id="Kaladp0048s0025.1.v1.1">
    <property type="protein sequence ID" value="Kaladp0048s0025.1.v1.1"/>
    <property type="gene ID" value="Kaladp0048s0025.v1.1"/>
</dbReference>
<dbReference type="InterPro" id="IPR036047">
    <property type="entry name" value="F-box-like_dom_sf"/>
</dbReference>
<dbReference type="InterPro" id="IPR011124">
    <property type="entry name" value="Znf_CW"/>
</dbReference>
<dbReference type="Gene3D" id="3.30.40.100">
    <property type="match status" value="1"/>
</dbReference>
<evidence type="ECO:0008006" key="13">
    <source>
        <dbReference type="Google" id="ProtNLM"/>
    </source>
</evidence>
<organism evidence="11 12">
    <name type="scientific">Kalanchoe fedtschenkoi</name>
    <name type="common">Lavender scallops</name>
    <name type="synonym">South American air plant</name>
    <dbReference type="NCBI Taxonomy" id="63787"/>
    <lineage>
        <taxon>Eukaryota</taxon>
        <taxon>Viridiplantae</taxon>
        <taxon>Streptophyta</taxon>
        <taxon>Embryophyta</taxon>
        <taxon>Tracheophyta</taxon>
        <taxon>Spermatophyta</taxon>
        <taxon>Magnoliopsida</taxon>
        <taxon>eudicotyledons</taxon>
        <taxon>Gunneridae</taxon>
        <taxon>Pentapetalae</taxon>
        <taxon>Saxifragales</taxon>
        <taxon>Crassulaceae</taxon>
        <taxon>Kalanchoe</taxon>
    </lineage>
</organism>
<dbReference type="GO" id="GO:0016787">
    <property type="term" value="F:hydrolase activity"/>
    <property type="evidence" value="ECO:0007669"/>
    <property type="project" value="UniProtKB-KW"/>
</dbReference>
<dbReference type="GO" id="GO:0008270">
    <property type="term" value="F:zinc ion binding"/>
    <property type="evidence" value="ECO:0007669"/>
    <property type="project" value="UniProtKB-KW"/>
</dbReference>
<evidence type="ECO:0000256" key="7">
    <source>
        <dbReference type="SAM" id="MobiDB-lite"/>
    </source>
</evidence>